<dbReference type="InterPro" id="IPR052519">
    <property type="entry name" value="Euk-type_GlcNAc_Kinase"/>
</dbReference>
<feature type="domain" description="ATPase BadF/BadG/BcrA/BcrD type" evidence="1">
    <location>
        <begin position="8"/>
        <end position="293"/>
    </location>
</feature>
<dbReference type="EC" id="2.7.1.8" evidence="2"/>
<proteinExistence type="predicted"/>
<evidence type="ECO:0000259" key="1">
    <source>
        <dbReference type="Pfam" id="PF01869"/>
    </source>
</evidence>
<sequence length="308" mass="30533">MSSSRAHVGVDLGKSRCRAVISGPWGANDLRPQRRPVYDGIGAPGLAAADGVAAALAAILPLRERLDEPISDVSVGAAGAWAAPEAASELAHGLARAMQVPVSVTSDVVSAHAGALGGGAGVLLIAGTGAAALGIDGEVATLVDGWGPELGDFGSGSWFGREALRAVLRASVGLAPTTVLTDAVGATIGGPAAIPAWLATDGPLPRRLAALAPLVLDAAESGDSVSVEIVAEGVRLLVASAVAASAGSRDVALHGGLTAHVWFRSALDRALGAAGRAVAASAGDAIDGALLLAERTDLPHERFVHRAE</sequence>
<dbReference type="PANTHER" id="PTHR43190">
    <property type="entry name" value="N-ACETYL-D-GLUCOSAMINE KINASE"/>
    <property type="match status" value="1"/>
</dbReference>
<dbReference type="InterPro" id="IPR002731">
    <property type="entry name" value="ATPase_BadF"/>
</dbReference>
<dbReference type="GO" id="GO:0047931">
    <property type="term" value="F:glucosamine kinase activity"/>
    <property type="evidence" value="ECO:0007669"/>
    <property type="project" value="UniProtKB-EC"/>
</dbReference>
<evidence type="ECO:0000313" key="2">
    <source>
        <dbReference type="EMBL" id="MDR6140808.1"/>
    </source>
</evidence>
<reference evidence="2 3" key="1">
    <citation type="submission" date="2023-08" db="EMBL/GenBank/DDBJ databases">
        <title>Functional and genomic diversity of the sorghum phyllosphere microbiome.</title>
        <authorList>
            <person name="Shade A."/>
        </authorList>
    </citation>
    <scope>NUCLEOTIDE SEQUENCE [LARGE SCALE GENOMIC DNA]</scope>
    <source>
        <strain evidence="2 3">SORGH_AS_0445</strain>
    </source>
</reference>
<dbReference type="Proteomes" id="UP001249291">
    <property type="component" value="Unassembled WGS sequence"/>
</dbReference>
<keyword evidence="2" id="KW-0418">Kinase</keyword>
<organism evidence="2 3">
    <name type="scientific">Microbacterium foliorum</name>
    <dbReference type="NCBI Taxonomy" id="104336"/>
    <lineage>
        <taxon>Bacteria</taxon>
        <taxon>Bacillati</taxon>
        <taxon>Actinomycetota</taxon>
        <taxon>Actinomycetes</taxon>
        <taxon>Micrococcales</taxon>
        <taxon>Microbacteriaceae</taxon>
        <taxon>Microbacterium</taxon>
    </lineage>
</organism>
<name>A0ABU1HL96_9MICO</name>
<comment type="caution">
    <text evidence="2">The sequence shown here is derived from an EMBL/GenBank/DDBJ whole genome shotgun (WGS) entry which is preliminary data.</text>
</comment>
<evidence type="ECO:0000313" key="3">
    <source>
        <dbReference type="Proteomes" id="UP001249291"/>
    </source>
</evidence>
<accession>A0ABU1HL96</accession>
<dbReference type="EMBL" id="JAVIZQ010000001">
    <property type="protein sequence ID" value="MDR6140808.1"/>
    <property type="molecule type" value="Genomic_DNA"/>
</dbReference>
<dbReference type="Pfam" id="PF01869">
    <property type="entry name" value="BcrAD_BadFG"/>
    <property type="match status" value="1"/>
</dbReference>
<dbReference type="Gene3D" id="3.30.420.40">
    <property type="match status" value="2"/>
</dbReference>
<dbReference type="PANTHER" id="PTHR43190:SF3">
    <property type="entry name" value="N-ACETYL-D-GLUCOSAMINE KINASE"/>
    <property type="match status" value="1"/>
</dbReference>
<keyword evidence="2" id="KW-0808">Transferase</keyword>
<dbReference type="RefSeq" id="WP_309686830.1">
    <property type="nucleotide sequence ID" value="NZ_JAVIZQ010000001.1"/>
</dbReference>
<protein>
    <submittedName>
        <fullName evidence="2">Glucosamine kinase</fullName>
        <ecNumber evidence="2">2.7.1.8</ecNumber>
    </submittedName>
</protein>
<keyword evidence="3" id="KW-1185">Reference proteome</keyword>
<dbReference type="SUPFAM" id="SSF53067">
    <property type="entry name" value="Actin-like ATPase domain"/>
    <property type="match status" value="1"/>
</dbReference>
<dbReference type="InterPro" id="IPR043129">
    <property type="entry name" value="ATPase_NBD"/>
</dbReference>
<gene>
    <name evidence="2" type="ORF">QE375_000362</name>
</gene>